<evidence type="ECO:0000313" key="2">
    <source>
        <dbReference type="EMBL" id="TKC03071.1"/>
    </source>
</evidence>
<reference evidence="2 3" key="1">
    <citation type="submission" date="2019-04" db="EMBL/GenBank/DDBJ databases">
        <title>Pedobacter sp. AR-2-6 sp. nov., isolated from Arctic soil.</title>
        <authorList>
            <person name="Dahal R.H."/>
            <person name="Kim D.-U."/>
        </authorList>
    </citation>
    <scope>NUCLEOTIDE SEQUENCE [LARGE SCALE GENOMIC DNA]</scope>
    <source>
        <strain evidence="2 3">AR-2-6</strain>
    </source>
</reference>
<dbReference type="EMBL" id="SWBO01000001">
    <property type="protein sequence ID" value="TKC03071.1"/>
    <property type="molecule type" value="Genomic_DNA"/>
</dbReference>
<dbReference type="GO" id="GO:0016747">
    <property type="term" value="F:acyltransferase activity, transferring groups other than amino-acyl groups"/>
    <property type="evidence" value="ECO:0007669"/>
    <property type="project" value="InterPro"/>
</dbReference>
<dbReference type="Gene3D" id="3.40.630.30">
    <property type="match status" value="1"/>
</dbReference>
<keyword evidence="3" id="KW-1185">Reference proteome</keyword>
<gene>
    <name evidence="2" type="ORF">FA045_00440</name>
</gene>
<evidence type="ECO:0000313" key="3">
    <source>
        <dbReference type="Proteomes" id="UP000310477"/>
    </source>
</evidence>
<dbReference type="InterPro" id="IPR016181">
    <property type="entry name" value="Acyl_CoA_acyltransferase"/>
</dbReference>
<accession>A0A4U1CFF2</accession>
<name>A0A4U1CFF2_9SPHI</name>
<dbReference type="OrthoDB" id="9796171at2"/>
<dbReference type="Pfam" id="PF13673">
    <property type="entry name" value="Acetyltransf_10"/>
    <property type="match status" value="1"/>
</dbReference>
<dbReference type="SUPFAM" id="SSF55729">
    <property type="entry name" value="Acyl-CoA N-acyltransferases (Nat)"/>
    <property type="match status" value="1"/>
</dbReference>
<comment type="caution">
    <text evidence="2">The sequence shown here is derived from an EMBL/GenBank/DDBJ whole genome shotgun (WGS) entry which is preliminary data.</text>
</comment>
<dbReference type="InterPro" id="IPR000182">
    <property type="entry name" value="GNAT_dom"/>
</dbReference>
<dbReference type="CDD" id="cd04301">
    <property type="entry name" value="NAT_SF"/>
    <property type="match status" value="1"/>
</dbReference>
<proteinExistence type="predicted"/>
<feature type="domain" description="N-acetyltransferase" evidence="1">
    <location>
        <begin position="8"/>
        <end position="149"/>
    </location>
</feature>
<protein>
    <submittedName>
        <fullName evidence="2">GNAT family N-acetyltransferase</fullName>
    </submittedName>
</protein>
<sequence length="149" mass="17053">MLLNWIYKSFNELTPAELYSVLQLRSEVFVVEQNCVYQDIDGKDLKSTHLMAWHNDNLVAYTRLVPAGISFEEASIGRVITSPFYRGLGIGITLLEKSIEQTLATYHTNKIRIGAQLYLKKFYEGFGFVAEGDEFLEDGIPHIEMVLER</sequence>
<dbReference type="PROSITE" id="PS51186">
    <property type="entry name" value="GNAT"/>
    <property type="match status" value="1"/>
</dbReference>
<dbReference type="AlphaFoldDB" id="A0A4U1CFF2"/>
<organism evidence="2 3">
    <name type="scientific">Pedobacter cryotolerans</name>
    <dbReference type="NCBI Taxonomy" id="2571270"/>
    <lineage>
        <taxon>Bacteria</taxon>
        <taxon>Pseudomonadati</taxon>
        <taxon>Bacteroidota</taxon>
        <taxon>Sphingobacteriia</taxon>
        <taxon>Sphingobacteriales</taxon>
        <taxon>Sphingobacteriaceae</taxon>
        <taxon>Pedobacter</taxon>
    </lineage>
</organism>
<dbReference type="RefSeq" id="WP_136873320.1">
    <property type="nucleotide sequence ID" value="NZ_SWBO01000001.1"/>
</dbReference>
<dbReference type="Proteomes" id="UP000310477">
    <property type="component" value="Unassembled WGS sequence"/>
</dbReference>
<keyword evidence="2" id="KW-0808">Transferase</keyword>
<evidence type="ECO:0000259" key="1">
    <source>
        <dbReference type="PROSITE" id="PS51186"/>
    </source>
</evidence>